<evidence type="ECO:0000313" key="2">
    <source>
        <dbReference type="Proteomes" id="UP000268014"/>
    </source>
</evidence>
<protein>
    <submittedName>
        <fullName evidence="1">Uncharacterized protein</fullName>
    </submittedName>
</protein>
<dbReference type="AlphaFoldDB" id="A0A3P7ZWY5"/>
<dbReference type="Proteomes" id="UP000268014">
    <property type="component" value="Unassembled WGS sequence"/>
</dbReference>
<organism evidence="1 2">
    <name type="scientific">Haemonchus placei</name>
    <name type="common">Barber's pole worm</name>
    <dbReference type="NCBI Taxonomy" id="6290"/>
    <lineage>
        <taxon>Eukaryota</taxon>
        <taxon>Metazoa</taxon>
        <taxon>Ecdysozoa</taxon>
        <taxon>Nematoda</taxon>
        <taxon>Chromadorea</taxon>
        <taxon>Rhabditida</taxon>
        <taxon>Rhabditina</taxon>
        <taxon>Rhabditomorpha</taxon>
        <taxon>Strongyloidea</taxon>
        <taxon>Trichostrongylidae</taxon>
        <taxon>Haemonchus</taxon>
    </lineage>
</organism>
<gene>
    <name evidence="1" type="ORF">HPLM_LOCUS15621</name>
</gene>
<name>A0A3P7ZWY5_HAEPC</name>
<dbReference type="EMBL" id="UZAF01019057">
    <property type="protein sequence ID" value="VDO57268.1"/>
    <property type="molecule type" value="Genomic_DNA"/>
</dbReference>
<keyword evidence="2" id="KW-1185">Reference proteome</keyword>
<reference evidence="1 2" key="1">
    <citation type="submission" date="2018-11" db="EMBL/GenBank/DDBJ databases">
        <authorList>
            <consortium name="Pathogen Informatics"/>
        </authorList>
    </citation>
    <scope>NUCLEOTIDE SEQUENCE [LARGE SCALE GENOMIC DNA]</scope>
    <source>
        <strain evidence="1 2">MHpl1</strain>
    </source>
</reference>
<proteinExistence type="predicted"/>
<sequence length="160" mass="18329">MAFASFEVDKMVAEVVLHMEVVEGVVEEVEVVEEEEVGEEVEHSKQPELEQDNHHPYRLPCHRPYHHLLVPVGPEDPIRMPSRMALERIAAMPALSSGRSFLQMAFLQWGNINCHVIPPYYPPPRRRKFSEALSSYSNPLAFPRPTPAPCKRPLFDVSYI</sequence>
<accession>A0A3P7ZWY5</accession>
<evidence type="ECO:0000313" key="1">
    <source>
        <dbReference type="EMBL" id="VDO57268.1"/>
    </source>
</evidence>